<feature type="chain" id="PRO_5039313510" evidence="4">
    <location>
        <begin position="20"/>
        <end position="359"/>
    </location>
</feature>
<dbReference type="EMBL" id="JACRSP010000001">
    <property type="protein sequence ID" value="MBC8535379.1"/>
    <property type="molecule type" value="Genomic_DNA"/>
</dbReference>
<feature type="signal peptide" evidence="4">
    <location>
        <begin position="1"/>
        <end position="19"/>
    </location>
</feature>
<protein>
    <submittedName>
        <fullName evidence="6">Sugar ABC transporter substrate-binding protein</fullName>
    </submittedName>
</protein>
<reference evidence="6" key="1">
    <citation type="submission" date="2020-08" db="EMBL/GenBank/DDBJ databases">
        <title>Genome public.</title>
        <authorList>
            <person name="Liu C."/>
            <person name="Sun Q."/>
        </authorList>
    </citation>
    <scope>NUCLEOTIDE SEQUENCE</scope>
    <source>
        <strain evidence="6">BX7</strain>
    </source>
</reference>
<accession>A0A926DDL4</accession>
<dbReference type="InterPro" id="IPR028082">
    <property type="entry name" value="Peripla_BP_I"/>
</dbReference>
<keyword evidence="7" id="KW-1185">Reference proteome</keyword>
<proteinExistence type="inferred from homology"/>
<dbReference type="CDD" id="cd01536">
    <property type="entry name" value="PBP1_ABC_sugar_binding-like"/>
    <property type="match status" value="1"/>
</dbReference>
<dbReference type="PANTHER" id="PTHR46847">
    <property type="entry name" value="D-ALLOSE-BINDING PERIPLASMIC PROTEIN-RELATED"/>
    <property type="match status" value="1"/>
</dbReference>
<dbReference type="Pfam" id="PF13407">
    <property type="entry name" value="Peripla_BP_4"/>
    <property type="match status" value="1"/>
</dbReference>
<evidence type="ECO:0000259" key="5">
    <source>
        <dbReference type="Pfam" id="PF13407"/>
    </source>
</evidence>
<dbReference type="PROSITE" id="PS51257">
    <property type="entry name" value="PROKAR_LIPOPROTEIN"/>
    <property type="match status" value="1"/>
</dbReference>
<evidence type="ECO:0000313" key="6">
    <source>
        <dbReference type="EMBL" id="MBC8535379.1"/>
    </source>
</evidence>
<evidence type="ECO:0000256" key="2">
    <source>
        <dbReference type="ARBA" id="ARBA00007639"/>
    </source>
</evidence>
<evidence type="ECO:0000256" key="1">
    <source>
        <dbReference type="ARBA" id="ARBA00004196"/>
    </source>
</evidence>
<organism evidence="6 7">
    <name type="scientific">Feifania hominis</name>
    <dbReference type="NCBI Taxonomy" id="2763660"/>
    <lineage>
        <taxon>Bacteria</taxon>
        <taxon>Bacillati</taxon>
        <taxon>Bacillota</taxon>
        <taxon>Clostridia</taxon>
        <taxon>Eubacteriales</taxon>
        <taxon>Feifaniaceae</taxon>
        <taxon>Feifania</taxon>
    </lineage>
</organism>
<comment type="subcellular location">
    <subcellularLocation>
        <location evidence="1">Cell envelope</location>
    </subcellularLocation>
</comment>
<comment type="similarity">
    <text evidence="2">Belongs to the bacterial solute-binding protein 2 family.</text>
</comment>
<name>A0A926DDL4_9FIRM</name>
<dbReference type="GO" id="GO:0030246">
    <property type="term" value="F:carbohydrate binding"/>
    <property type="evidence" value="ECO:0007669"/>
    <property type="project" value="UniProtKB-ARBA"/>
</dbReference>
<keyword evidence="3 4" id="KW-0732">Signal</keyword>
<dbReference type="GO" id="GO:0030313">
    <property type="term" value="C:cell envelope"/>
    <property type="evidence" value="ECO:0007669"/>
    <property type="project" value="UniProtKB-SubCell"/>
</dbReference>
<evidence type="ECO:0000256" key="3">
    <source>
        <dbReference type="ARBA" id="ARBA00022729"/>
    </source>
</evidence>
<feature type="domain" description="Periplasmic binding protein" evidence="5">
    <location>
        <begin position="37"/>
        <end position="304"/>
    </location>
</feature>
<dbReference type="Proteomes" id="UP000620366">
    <property type="component" value="Unassembled WGS sequence"/>
</dbReference>
<dbReference type="InterPro" id="IPR025997">
    <property type="entry name" value="SBP_2_dom"/>
</dbReference>
<dbReference type="AlphaFoldDB" id="A0A926DDL4"/>
<evidence type="ECO:0000256" key="4">
    <source>
        <dbReference type="SAM" id="SignalP"/>
    </source>
</evidence>
<dbReference type="PANTHER" id="PTHR46847:SF1">
    <property type="entry name" value="D-ALLOSE-BINDING PERIPLASMIC PROTEIN-RELATED"/>
    <property type="match status" value="1"/>
</dbReference>
<gene>
    <name evidence="6" type="ORF">H8695_01545</name>
</gene>
<sequence length="359" mass="39424">MKKLVAILLATLMVLTLMAGCGGKSDKEKLNTTLYVGCSVRSFSNPYMVTINEGCEMFCEYLDSIGQKYVFETMLNEGSSDTQINQISAFLAKSNGNAILFCDPNEAAVCGTIAEMVTDAGAYMCTTWNKPDDINVWDYDGWVAHHSPNDVDMGYQVAKAMFAEFETPNEGKIICIQGLLGNTTAVNRREGLQKALDEFKGVTLVADETANWSADTALEVTETLLAAHDDIAGIWCANDAMAMGVIKALEAKGLAGKVKVCGVNAINTVLDDIRKGNLTASVDCQGWQQGGYSLAICYDAWLGKINVAELDHDHRLFGTGYTMVDKSNVDEFEKEFYEEGVKMDFTKYWEEFRIGDYPV</sequence>
<dbReference type="RefSeq" id="WP_249299073.1">
    <property type="nucleotide sequence ID" value="NZ_JACRSP010000001.1"/>
</dbReference>
<evidence type="ECO:0000313" key="7">
    <source>
        <dbReference type="Proteomes" id="UP000620366"/>
    </source>
</evidence>
<dbReference type="Gene3D" id="3.40.50.2300">
    <property type="match status" value="2"/>
</dbReference>
<dbReference type="SUPFAM" id="SSF53822">
    <property type="entry name" value="Periplasmic binding protein-like I"/>
    <property type="match status" value="1"/>
</dbReference>
<comment type="caution">
    <text evidence="6">The sequence shown here is derived from an EMBL/GenBank/DDBJ whole genome shotgun (WGS) entry which is preliminary data.</text>
</comment>